<dbReference type="Pfam" id="PF07833">
    <property type="entry name" value="Cu_amine_oxidN1"/>
    <property type="match status" value="1"/>
</dbReference>
<evidence type="ECO:0000256" key="4">
    <source>
        <dbReference type="ARBA" id="ARBA00022807"/>
    </source>
</evidence>
<dbReference type="Gene3D" id="3.30.457.10">
    <property type="entry name" value="Copper amine oxidase-like, N-terminal domain"/>
    <property type="match status" value="1"/>
</dbReference>
<dbReference type="RefSeq" id="WP_377603505.1">
    <property type="nucleotide sequence ID" value="NZ_JBHUME010000008.1"/>
</dbReference>
<keyword evidence="3" id="KW-0378">Hydrolase</keyword>
<dbReference type="PANTHER" id="PTHR47053">
    <property type="entry name" value="MUREIN DD-ENDOPEPTIDASE MEPH-RELATED"/>
    <property type="match status" value="1"/>
</dbReference>
<keyword evidence="4" id="KW-0788">Thiol protease</keyword>
<comment type="caution">
    <text evidence="7">The sequence shown here is derived from an EMBL/GenBank/DDBJ whole genome shotgun (WGS) entry which is preliminary data.</text>
</comment>
<dbReference type="InterPro" id="IPR038765">
    <property type="entry name" value="Papain-like_cys_pep_sf"/>
</dbReference>
<dbReference type="EMBL" id="JBHUME010000008">
    <property type="protein sequence ID" value="MFD2613517.1"/>
    <property type="molecule type" value="Genomic_DNA"/>
</dbReference>
<feature type="compositionally biased region" description="Basic and acidic residues" evidence="5">
    <location>
        <begin position="222"/>
        <end position="232"/>
    </location>
</feature>
<dbReference type="InterPro" id="IPR000064">
    <property type="entry name" value="NLP_P60_dom"/>
</dbReference>
<evidence type="ECO:0000313" key="8">
    <source>
        <dbReference type="Proteomes" id="UP001597541"/>
    </source>
</evidence>
<keyword evidence="8" id="KW-1185">Reference proteome</keyword>
<feature type="domain" description="NlpC/P60" evidence="6">
    <location>
        <begin position="259"/>
        <end position="390"/>
    </location>
</feature>
<dbReference type="PROSITE" id="PS51935">
    <property type="entry name" value="NLPC_P60"/>
    <property type="match status" value="1"/>
</dbReference>
<keyword evidence="2" id="KW-0645">Protease</keyword>
<evidence type="ECO:0000313" key="7">
    <source>
        <dbReference type="EMBL" id="MFD2613517.1"/>
    </source>
</evidence>
<dbReference type="Pfam" id="PF00877">
    <property type="entry name" value="NLPC_P60"/>
    <property type="match status" value="1"/>
</dbReference>
<organism evidence="7 8">
    <name type="scientific">Paenibacillus gansuensis</name>
    <dbReference type="NCBI Taxonomy" id="306542"/>
    <lineage>
        <taxon>Bacteria</taxon>
        <taxon>Bacillati</taxon>
        <taxon>Bacillota</taxon>
        <taxon>Bacilli</taxon>
        <taxon>Bacillales</taxon>
        <taxon>Paenibacillaceae</taxon>
        <taxon>Paenibacillus</taxon>
    </lineage>
</organism>
<dbReference type="SUPFAM" id="SSF55383">
    <property type="entry name" value="Copper amine oxidase, domain N"/>
    <property type="match status" value="1"/>
</dbReference>
<comment type="similarity">
    <text evidence="1">Belongs to the peptidase C40 family.</text>
</comment>
<dbReference type="Proteomes" id="UP001597541">
    <property type="component" value="Unassembled WGS sequence"/>
</dbReference>
<gene>
    <name evidence="7" type="ORF">ACFSUF_13885</name>
</gene>
<dbReference type="PANTHER" id="PTHR47053:SF1">
    <property type="entry name" value="MUREIN DD-ENDOPEPTIDASE MEPH-RELATED"/>
    <property type="match status" value="1"/>
</dbReference>
<feature type="region of interest" description="Disordered" evidence="5">
    <location>
        <begin position="209"/>
        <end position="239"/>
    </location>
</feature>
<evidence type="ECO:0000256" key="3">
    <source>
        <dbReference type="ARBA" id="ARBA00022801"/>
    </source>
</evidence>
<dbReference type="Gene3D" id="3.90.1720.10">
    <property type="entry name" value="endopeptidase domain like (from Nostoc punctiforme)"/>
    <property type="match status" value="1"/>
</dbReference>
<reference evidence="8" key="1">
    <citation type="journal article" date="2019" name="Int. J. Syst. Evol. Microbiol.">
        <title>The Global Catalogue of Microorganisms (GCM) 10K type strain sequencing project: providing services to taxonomists for standard genome sequencing and annotation.</title>
        <authorList>
            <consortium name="The Broad Institute Genomics Platform"/>
            <consortium name="The Broad Institute Genome Sequencing Center for Infectious Disease"/>
            <person name="Wu L."/>
            <person name="Ma J."/>
        </authorList>
    </citation>
    <scope>NUCLEOTIDE SEQUENCE [LARGE SCALE GENOMIC DNA]</scope>
    <source>
        <strain evidence="8">KCTC 3950</strain>
    </source>
</reference>
<sequence>MSKKPHAWLAAVLAGGIAVVPGCGGGSNQHQAGETIPDRLLTQQQVQEQRDQIQSGENRRQILQLRNRSPRGNVPDETSRFQVLQTDTASSVTLPYMNRNGTQYVSITQLSQVLEFHTKFDEDKRILRIGDYGVEFEFYIDSNTVYREGEKRELSHPSIVLNGAVYTPAEAAVEMFGADMNFEAGPEGLVLHPSNVDVAGLHFDDPSDVGDPQLDFGDDPNDPARNETEETSLRQNEIQNGRHRSAVYAGIPSLPALVNVNESSVISKARNYLGVRYEFGTGSYRSTHKFDCSTFTQFVFDAYGIDLPRTARAQAARGIRVDRKSLRKGDLLFFYVPGRFKSNRTVGHVGIYMGNNKMIHASPEPKNGVQITDINKAYWKRTFLYGKRYTK</sequence>
<dbReference type="InterPro" id="IPR012854">
    <property type="entry name" value="Cu_amine_oxidase-like_N"/>
</dbReference>
<evidence type="ECO:0000259" key="6">
    <source>
        <dbReference type="PROSITE" id="PS51935"/>
    </source>
</evidence>
<evidence type="ECO:0000256" key="2">
    <source>
        <dbReference type="ARBA" id="ARBA00022670"/>
    </source>
</evidence>
<name>A0ABW5PDS4_9BACL</name>
<proteinExistence type="inferred from homology"/>
<dbReference type="InterPro" id="IPR051202">
    <property type="entry name" value="Peptidase_C40"/>
</dbReference>
<evidence type="ECO:0000256" key="1">
    <source>
        <dbReference type="ARBA" id="ARBA00007074"/>
    </source>
</evidence>
<protein>
    <submittedName>
        <fullName evidence="7">NlpC/P60 family protein</fullName>
    </submittedName>
</protein>
<dbReference type="SUPFAM" id="SSF54001">
    <property type="entry name" value="Cysteine proteinases"/>
    <property type="match status" value="1"/>
</dbReference>
<dbReference type="InterPro" id="IPR036582">
    <property type="entry name" value="Mao_N_sf"/>
</dbReference>
<accession>A0ABW5PDS4</accession>
<evidence type="ECO:0000256" key="5">
    <source>
        <dbReference type="SAM" id="MobiDB-lite"/>
    </source>
</evidence>